<accession>A0A139GVU0</accession>
<organism evidence="2 3">
    <name type="scientific">Pseudocercospora eumusae</name>
    <dbReference type="NCBI Taxonomy" id="321146"/>
    <lineage>
        <taxon>Eukaryota</taxon>
        <taxon>Fungi</taxon>
        <taxon>Dikarya</taxon>
        <taxon>Ascomycota</taxon>
        <taxon>Pezizomycotina</taxon>
        <taxon>Dothideomycetes</taxon>
        <taxon>Dothideomycetidae</taxon>
        <taxon>Mycosphaerellales</taxon>
        <taxon>Mycosphaerellaceae</taxon>
        <taxon>Pseudocercospora</taxon>
    </lineage>
</organism>
<dbReference type="EMBL" id="LFZN01000299">
    <property type="protein sequence ID" value="KXS94324.1"/>
    <property type="molecule type" value="Genomic_DNA"/>
</dbReference>
<dbReference type="OrthoDB" id="10423282at2759"/>
<proteinExistence type="predicted"/>
<comment type="caution">
    <text evidence="2">The sequence shown here is derived from an EMBL/GenBank/DDBJ whole genome shotgun (WGS) entry which is preliminary data.</text>
</comment>
<keyword evidence="1" id="KW-0812">Transmembrane</keyword>
<gene>
    <name evidence="2" type="ORF">AC578_7042</name>
</gene>
<evidence type="ECO:0000313" key="2">
    <source>
        <dbReference type="EMBL" id="KXS94324.1"/>
    </source>
</evidence>
<sequence>MIPSLGLLDTVLAAAFLYLVPRRSRWAVWIARYFTLRLGWFTIGLLAGFKAVQYYRRNNLNKWCTSIGVWFAVLTIVSTLQFLLLRLGDRAVIGLHCGTYDPVRSQVDGMVQREMDTVVRGMVPYLSPMSRQLNATYCNVELVRRSLYSATTISSMDDNILGRNTLRLTDGLRKSMKNRCSVTIEKITSKDMADAKGRHLTHLVHHITDAQWAYVQPKGPLRTSRDVGLVSMKLFHALNLLPEAPGFWDDARKLPPLTSTDIDASFGSKINHIYQGYFRSLSTSLHGGFPIQTIHGLYHRRRCACNDWDSYDHTSAAENPSDCDVQTQLDDYMKRYLAPSSVSLPIDLAPMDKIVEMRDHQPPCNASRAALNHFQNPEQKRTFKQWQANNCAAIGPLNSLPHFDRQKWSDWWDHLGVSRPGMR</sequence>
<keyword evidence="3" id="KW-1185">Reference proteome</keyword>
<keyword evidence="1" id="KW-0472">Membrane</keyword>
<feature type="transmembrane region" description="Helical" evidence="1">
    <location>
        <begin position="33"/>
        <end position="55"/>
    </location>
</feature>
<protein>
    <submittedName>
        <fullName evidence="2">Uncharacterized protein</fullName>
    </submittedName>
</protein>
<dbReference type="Proteomes" id="UP000070133">
    <property type="component" value="Unassembled WGS sequence"/>
</dbReference>
<name>A0A139GVU0_9PEZI</name>
<evidence type="ECO:0000313" key="3">
    <source>
        <dbReference type="Proteomes" id="UP000070133"/>
    </source>
</evidence>
<keyword evidence="1" id="KW-1133">Transmembrane helix</keyword>
<feature type="transmembrane region" description="Helical" evidence="1">
    <location>
        <begin position="67"/>
        <end position="85"/>
    </location>
</feature>
<evidence type="ECO:0000256" key="1">
    <source>
        <dbReference type="SAM" id="Phobius"/>
    </source>
</evidence>
<reference evidence="2 3" key="1">
    <citation type="submission" date="2015-07" db="EMBL/GenBank/DDBJ databases">
        <title>Comparative genomics of the Sigatoka disease complex on banana suggests a link between parallel evolutionary changes in Pseudocercospora fijiensis and Pseudocercospora eumusae and increased virulence on the banana host.</title>
        <authorList>
            <person name="Chang T.-C."/>
            <person name="Salvucci A."/>
            <person name="Crous P.W."/>
            <person name="Stergiopoulos I."/>
        </authorList>
    </citation>
    <scope>NUCLEOTIDE SEQUENCE [LARGE SCALE GENOMIC DNA]</scope>
    <source>
        <strain evidence="2 3">CBS 114824</strain>
    </source>
</reference>
<dbReference type="AlphaFoldDB" id="A0A139GVU0"/>